<accession>A0A6N4TG47</accession>
<keyword evidence="2" id="KW-1185">Reference proteome</keyword>
<organism evidence="1 2">
    <name type="scientific">Amedibacterium intestinale</name>
    <dbReference type="NCBI Taxonomy" id="2583452"/>
    <lineage>
        <taxon>Bacteria</taxon>
        <taxon>Bacillati</taxon>
        <taxon>Bacillota</taxon>
        <taxon>Erysipelotrichia</taxon>
        <taxon>Erysipelotrichales</taxon>
        <taxon>Erysipelotrichaceae</taxon>
        <taxon>Amedibacterium</taxon>
    </lineage>
</organism>
<dbReference type="InterPro" id="IPR036291">
    <property type="entry name" value="NAD(P)-bd_dom_sf"/>
</dbReference>
<sequence>MKAGVLCSDQRMCQIKNNLSKDFEVISIDESADWLTLPQLDVLVLPVKGMDTEGNIVIQGKSMHIPSRFWHIQGKEVKLFSGTDVKAPLCHFSLDCYMKDKTVIDENAILTAEGVLSEILEATNKSIYSTKIDIVGYGHCGKAIYQMLKNLQVDVRVIRRNAQKQDDFISYQDWKECGDIIVHTATGKILEEKRLLQWEKKPVILDISTPCFFDESFLKSNGIIYKRLGNLPGRFACISAGNIIANYVRRKVSVER</sequence>
<proteinExistence type="predicted"/>
<evidence type="ECO:0000313" key="1">
    <source>
        <dbReference type="EMBL" id="BBK21743.1"/>
    </source>
</evidence>
<evidence type="ECO:0000313" key="2">
    <source>
        <dbReference type="Proteomes" id="UP000464754"/>
    </source>
</evidence>
<dbReference type="AlphaFoldDB" id="A0A6N4TG47"/>
<gene>
    <name evidence="1" type="ORF">Aargi30884_06460</name>
</gene>
<dbReference type="EMBL" id="AP019695">
    <property type="protein sequence ID" value="BBK21743.1"/>
    <property type="molecule type" value="Genomic_DNA"/>
</dbReference>
<dbReference type="SUPFAM" id="SSF51735">
    <property type="entry name" value="NAD(P)-binding Rossmann-fold domains"/>
    <property type="match status" value="1"/>
</dbReference>
<name>A0A6N4TG47_9FIRM</name>
<dbReference type="RefSeq" id="WP_163051519.1">
    <property type="nucleotide sequence ID" value="NZ_AP019695.1"/>
</dbReference>
<reference evidence="2" key="1">
    <citation type="submission" date="2019-05" db="EMBL/GenBank/DDBJ databases">
        <title>Complete genome sequencing of Absiella argi strain JCM 30884.</title>
        <authorList>
            <person name="Sakamoto M."/>
            <person name="Murakami T."/>
            <person name="Mori H."/>
        </authorList>
    </citation>
    <scope>NUCLEOTIDE SEQUENCE [LARGE SCALE GENOMIC DNA]</scope>
    <source>
        <strain evidence="2">JCM 30884</strain>
    </source>
</reference>
<dbReference type="Gene3D" id="3.40.50.720">
    <property type="entry name" value="NAD(P)-binding Rossmann-like Domain"/>
    <property type="match status" value="1"/>
</dbReference>
<evidence type="ECO:0008006" key="3">
    <source>
        <dbReference type="Google" id="ProtNLM"/>
    </source>
</evidence>
<protein>
    <recommendedName>
        <fullName evidence="3">Dipicolinate synthase subunit A</fullName>
    </recommendedName>
</protein>
<dbReference type="KEGG" id="aarg:Aargi30884_06460"/>
<dbReference type="Proteomes" id="UP000464754">
    <property type="component" value="Chromosome"/>
</dbReference>